<evidence type="ECO:0000313" key="1">
    <source>
        <dbReference type="EMBL" id="VYU17077.1"/>
    </source>
</evidence>
<dbReference type="RefSeq" id="WP_002581880.1">
    <property type="nucleotide sequence ID" value="NZ_CACRTU010000014.1"/>
</dbReference>
<name>A0A6N3CTT5_CLOBU</name>
<dbReference type="AlphaFoldDB" id="A0A6N3CTT5"/>
<proteinExistence type="predicted"/>
<sequence length="47" mass="5720">MEQDEPKFMKEGYGYYTDDGLQIKDDAPQWAKDEYRKFMSDSYEIQE</sequence>
<organism evidence="1">
    <name type="scientific">Clostridium butyricum</name>
    <dbReference type="NCBI Taxonomy" id="1492"/>
    <lineage>
        <taxon>Bacteria</taxon>
        <taxon>Bacillati</taxon>
        <taxon>Bacillota</taxon>
        <taxon>Clostridia</taxon>
        <taxon>Eubacteriales</taxon>
        <taxon>Clostridiaceae</taxon>
        <taxon>Clostridium</taxon>
    </lineage>
</organism>
<protein>
    <submittedName>
        <fullName evidence="1">Uncharacterized protein</fullName>
    </submittedName>
</protein>
<dbReference type="EMBL" id="CACRTU010000014">
    <property type="protein sequence ID" value="VYU17077.1"/>
    <property type="molecule type" value="Genomic_DNA"/>
</dbReference>
<accession>A0A6N3CTT5</accession>
<gene>
    <name evidence="1" type="ORF">CBLFYP62_01619</name>
</gene>
<reference evidence="1" key="1">
    <citation type="submission" date="2019-11" db="EMBL/GenBank/DDBJ databases">
        <authorList>
            <person name="Feng L."/>
        </authorList>
    </citation>
    <scope>NUCLEOTIDE SEQUENCE</scope>
    <source>
        <strain evidence="1">CButyricumLFYP62</strain>
    </source>
</reference>